<dbReference type="OrthoDB" id="10263060at2759"/>
<evidence type="ECO:0000256" key="4">
    <source>
        <dbReference type="ARBA" id="ARBA00022473"/>
    </source>
</evidence>
<keyword evidence="14" id="KW-1185">Reference proteome</keyword>
<dbReference type="InterPro" id="IPR027417">
    <property type="entry name" value="P-loop_NTPase"/>
</dbReference>
<evidence type="ECO:0000256" key="9">
    <source>
        <dbReference type="ARBA" id="ARBA00023069"/>
    </source>
</evidence>
<keyword evidence="6" id="KW-0493">Microtubule</keyword>
<dbReference type="GO" id="GO:0005874">
    <property type="term" value="C:microtubule"/>
    <property type="evidence" value="ECO:0007669"/>
    <property type="project" value="UniProtKB-KW"/>
</dbReference>
<keyword evidence="10" id="KW-0505">Motor protein</keyword>
<dbReference type="GO" id="GO:0035735">
    <property type="term" value="P:intraciliary transport involved in cilium assembly"/>
    <property type="evidence" value="ECO:0007669"/>
    <property type="project" value="InterPro"/>
</dbReference>
<evidence type="ECO:0000256" key="12">
    <source>
        <dbReference type="ARBA" id="ARBA00023273"/>
    </source>
</evidence>
<evidence type="ECO:0000256" key="11">
    <source>
        <dbReference type="ARBA" id="ARBA00023212"/>
    </source>
</evidence>
<name>A0A813NCU4_9BILA</name>
<dbReference type="GO" id="GO:0005930">
    <property type="term" value="C:axoneme"/>
    <property type="evidence" value="ECO:0007669"/>
    <property type="project" value="TreeGrafter"/>
</dbReference>
<evidence type="ECO:0000256" key="8">
    <source>
        <dbReference type="ARBA" id="ARBA00023017"/>
    </source>
</evidence>
<evidence type="ECO:0000256" key="3">
    <source>
        <dbReference type="ARBA" id="ARBA00018863"/>
    </source>
</evidence>
<evidence type="ECO:0000256" key="6">
    <source>
        <dbReference type="ARBA" id="ARBA00022701"/>
    </source>
</evidence>
<proteinExistence type="inferred from homology"/>
<keyword evidence="8" id="KW-0243">Dynein</keyword>
<gene>
    <name evidence="13" type="ORF">OXX778_LOCUS3233</name>
</gene>
<evidence type="ECO:0000256" key="10">
    <source>
        <dbReference type="ARBA" id="ARBA00023175"/>
    </source>
</evidence>
<keyword evidence="11" id="KW-0206">Cytoskeleton</keyword>
<dbReference type="GO" id="GO:0036064">
    <property type="term" value="C:ciliary basal body"/>
    <property type="evidence" value="ECO:0007669"/>
    <property type="project" value="TreeGrafter"/>
</dbReference>
<evidence type="ECO:0000256" key="5">
    <source>
        <dbReference type="ARBA" id="ARBA00022490"/>
    </source>
</evidence>
<dbReference type="GO" id="GO:0005868">
    <property type="term" value="C:cytoplasmic dynein complex"/>
    <property type="evidence" value="ECO:0007669"/>
    <property type="project" value="InterPro"/>
</dbReference>
<dbReference type="SUPFAM" id="SSF52540">
    <property type="entry name" value="P-loop containing nucleoside triphosphate hydrolases"/>
    <property type="match status" value="1"/>
</dbReference>
<keyword evidence="12" id="KW-0966">Cell projection</keyword>
<evidence type="ECO:0000256" key="1">
    <source>
        <dbReference type="ARBA" id="ARBA00004120"/>
    </source>
</evidence>
<comment type="similarity">
    <text evidence="2">Belongs to the dynein light intermediate chain family.</text>
</comment>
<evidence type="ECO:0000256" key="2">
    <source>
        <dbReference type="ARBA" id="ARBA00006831"/>
    </source>
</evidence>
<reference evidence="13" key="1">
    <citation type="submission" date="2021-02" db="EMBL/GenBank/DDBJ databases">
        <authorList>
            <person name="Nowell W R."/>
        </authorList>
    </citation>
    <scope>NUCLEOTIDE SEQUENCE</scope>
    <source>
        <strain evidence="13">Ploen Becks lab</strain>
    </source>
</reference>
<sequence>MARDRDEETNEKNDDNRATGIILWDLALEKVRDKEISDKNEQSEEKNLIFVGSREAGKSTIILTYTDRANETPKPTIALDYTFCRKAKSGSSVLKNVGHIYELGEGTFLLKLIDVVVNAENILNTSAIITVDLSKLSELWITLEAVITYLKARIKECVKEASRNDPTVKDRLKKAIQERLGGNPDESKLEPIAIPTAIVATKYDIFEKYEPEKQKIITKTLRFVAHFFGACLMFSSNRNETSSARLKNVMNNFLLDGTLTKQIKTETNKPIFITFGADTFENIGLPPLSPSELNDPNHKTLLDLWKHLFCKNFPQEESKKDPSLLEDFGRDPQFEESSVDLLRDQKMKELDNLREILKKRRQNTEATGIQILN</sequence>
<dbReference type="PANTHER" id="PTHR13236:SF0">
    <property type="entry name" value="CYTOPLASMIC DYNEIN 2 LIGHT INTERMEDIATE CHAIN 1"/>
    <property type="match status" value="1"/>
</dbReference>
<comment type="subcellular location">
    <subcellularLocation>
        <location evidence="1">Cytoplasm</location>
        <location evidence="1">Cytoskeleton</location>
        <location evidence="1">Cilium basal body</location>
    </subcellularLocation>
</comment>
<dbReference type="PANTHER" id="PTHR13236">
    <property type="entry name" value="DYNEIN 2 LIGHT INTERMEDIATE CHAIN, ISOFORM 2"/>
    <property type="match status" value="1"/>
</dbReference>
<evidence type="ECO:0000313" key="13">
    <source>
        <dbReference type="EMBL" id="CAF0738032.1"/>
    </source>
</evidence>
<keyword evidence="7" id="KW-0970">Cilium biogenesis/degradation</keyword>
<dbReference type="Proteomes" id="UP000663879">
    <property type="component" value="Unassembled WGS sequence"/>
</dbReference>
<dbReference type="EMBL" id="CAJNOC010000280">
    <property type="protein sequence ID" value="CAF0738032.1"/>
    <property type="molecule type" value="Genomic_DNA"/>
</dbReference>
<keyword evidence="9" id="KW-0969">Cilium</keyword>
<keyword evidence="5" id="KW-0963">Cytoplasm</keyword>
<comment type="caution">
    <text evidence="13">The sequence shown here is derived from an EMBL/GenBank/DDBJ whole genome shotgun (WGS) entry which is preliminary data.</text>
</comment>
<organism evidence="13 14">
    <name type="scientific">Brachionus calyciflorus</name>
    <dbReference type="NCBI Taxonomy" id="104777"/>
    <lineage>
        <taxon>Eukaryota</taxon>
        <taxon>Metazoa</taxon>
        <taxon>Spiralia</taxon>
        <taxon>Gnathifera</taxon>
        <taxon>Rotifera</taxon>
        <taxon>Eurotatoria</taxon>
        <taxon>Monogononta</taxon>
        <taxon>Pseudotrocha</taxon>
        <taxon>Ploima</taxon>
        <taxon>Brachionidae</taxon>
        <taxon>Brachionus</taxon>
    </lineage>
</organism>
<evidence type="ECO:0000313" key="14">
    <source>
        <dbReference type="Proteomes" id="UP000663879"/>
    </source>
</evidence>
<keyword evidence="4" id="KW-0217">Developmental protein</keyword>
<evidence type="ECO:0000256" key="7">
    <source>
        <dbReference type="ARBA" id="ARBA00022794"/>
    </source>
</evidence>
<dbReference type="AlphaFoldDB" id="A0A813NCU4"/>
<dbReference type="GO" id="GO:0045504">
    <property type="term" value="F:dynein heavy chain binding"/>
    <property type="evidence" value="ECO:0007669"/>
    <property type="project" value="TreeGrafter"/>
</dbReference>
<accession>A0A813NCU4</accession>
<dbReference type="InterPro" id="IPR040045">
    <property type="entry name" value="DYNC2LI1"/>
</dbReference>
<protein>
    <recommendedName>
        <fullName evidence="3">Cytoplasmic dynein 2 light intermediate chain 1</fullName>
    </recommendedName>
</protein>
<dbReference type="GO" id="GO:0035721">
    <property type="term" value="P:intraciliary retrograde transport"/>
    <property type="evidence" value="ECO:0007669"/>
    <property type="project" value="InterPro"/>
</dbReference>